<proteinExistence type="predicted"/>
<keyword evidence="3" id="KW-1185">Reference proteome</keyword>
<reference evidence="1" key="6">
    <citation type="submission" date="2015-10" db="EMBL/GenBank/DDBJ databases">
        <authorList>
            <person name="Sakai H."/>
            <person name="Kawahara Y."/>
            <person name="Matsumoto T."/>
            <person name="Buell C.R."/>
            <person name="Itoh T."/>
        </authorList>
    </citation>
    <scope>NUCLEOTIDE SEQUENCE</scope>
</reference>
<reference evidence="1" key="4">
    <citation type="journal article" date="2013" name="Plant Cell Physiol.">
        <title>Rice Annotation Project Database (RAP-DB): an integrative and interactive database for rice genomics.</title>
        <authorList>
            <person name="Sakai H."/>
            <person name="Lee S.S."/>
            <person name="Tanaka T."/>
            <person name="Numa H."/>
            <person name="Kim J."/>
            <person name="Kawahara Y."/>
            <person name="Wakimoto H."/>
            <person name="Yang C.C."/>
            <person name="Iwamoto M."/>
            <person name="Abe T."/>
            <person name="Yamada Y."/>
            <person name="Muto A."/>
            <person name="Inokuchi H."/>
            <person name="Ikemura T."/>
            <person name="Matsumoto T."/>
            <person name="Sasaki T."/>
            <person name="Itoh T."/>
        </authorList>
    </citation>
    <scope>NUCLEOTIDE SEQUENCE</scope>
</reference>
<dbReference type="EMBL" id="CM000140">
    <property type="protein sequence ID" value="EEE58375.1"/>
    <property type="molecule type" value="Genomic_DNA"/>
</dbReference>
<reference evidence="1 3" key="5">
    <citation type="journal article" date="2013" name="Rice">
        <title>Improvement of the Oryza sativa Nipponbare reference genome using next generation sequence and optical map data.</title>
        <authorList>
            <person name="Kawahara Y."/>
            <person name="de la Bastide M."/>
            <person name="Hamilton J.P."/>
            <person name="Kanamori H."/>
            <person name="McCombie W.R."/>
            <person name="Ouyang S."/>
            <person name="Schwartz D.C."/>
            <person name="Tanaka T."/>
            <person name="Wu J."/>
            <person name="Zhou S."/>
            <person name="Childs K.L."/>
            <person name="Davidson R.M."/>
            <person name="Lin H."/>
            <person name="Quesada-Ocampo L."/>
            <person name="Vaillancourt B."/>
            <person name="Sakai H."/>
            <person name="Lee S.S."/>
            <person name="Kim J."/>
            <person name="Numa H."/>
            <person name="Itoh T."/>
            <person name="Buell C.R."/>
            <person name="Matsumoto T."/>
        </authorList>
    </citation>
    <scope>NUCLEOTIDE SEQUENCE [LARGE SCALE GENOMIC DNA]</scope>
    <source>
        <strain evidence="3">cv. Nipponbare</strain>
    </source>
</reference>
<evidence type="ECO:0000313" key="1">
    <source>
        <dbReference type="EMBL" id="BAS82449.1"/>
    </source>
</evidence>
<dbReference type="Gramene" id="Os03t0164100-01">
    <property type="protein sequence ID" value="Os03t0164100-01"/>
    <property type="gene ID" value="Os03g0164100"/>
</dbReference>
<dbReference type="EMBL" id="AP014959">
    <property type="protein sequence ID" value="BAS82449.1"/>
    <property type="molecule type" value="Genomic_DNA"/>
</dbReference>
<evidence type="ECO:0000313" key="3">
    <source>
        <dbReference type="Proteomes" id="UP000059680"/>
    </source>
</evidence>
<accession>Q0DUW4</accession>
<sequence length="87" mass="10066">MRLHKVLRVSWRRKTEKNRKINVLHCEELSPCEGRGVAGVFPFAQMEKAKPGKVTSSTCSSFQFERNVAIDWSLENRDSSFEYMADN</sequence>
<reference evidence="2" key="3">
    <citation type="submission" date="2008-12" db="EMBL/GenBank/DDBJ databases">
        <title>Improved gene annotation of the rice (Oryza sativa) genomes.</title>
        <authorList>
            <person name="Wang J."/>
            <person name="Li R."/>
            <person name="Fan W."/>
            <person name="Huang Q."/>
            <person name="Zhang J."/>
            <person name="Zhou Y."/>
            <person name="Hu Y."/>
            <person name="Zi S."/>
            <person name="Li J."/>
            <person name="Ni P."/>
            <person name="Zheng H."/>
            <person name="Zhang Y."/>
            <person name="Zhao M."/>
            <person name="Hao Q."/>
            <person name="McDermott J."/>
            <person name="Samudrala R."/>
            <person name="Kristiansen K."/>
            <person name="Wong G.K.-S."/>
        </authorList>
    </citation>
    <scope>NUCLEOTIDE SEQUENCE</scope>
</reference>
<accession>A0A0N7KGM7</accession>
<gene>
    <name evidence="1" type="ordered locus">Os03g0164100</name>
    <name evidence="2" type="ORF">OsJ_09527</name>
    <name evidence="1" type="ORF">OSNPB_030164100</name>
</gene>
<reference evidence="2" key="2">
    <citation type="journal article" date="2005" name="PLoS Biol.">
        <title>The genomes of Oryza sativa: a history of duplications.</title>
        <authorList>
            <person name="Yu J."/>
            <person name="Wang J."/>
            <person name="Lin W."/>
            <person name="Li S."/>
            <person name="Li H."/>
            <person name="Zhou J."/>
            <person name="Ni P."/>
            <person name="Dong W."/>
            <person name="Hu S."/>
            <person name="Zeng C."/>
            <person name="Zhang J."/>
            <person name="Zhang Y."/>
            <person name="Li R."/>
            <person name="Xu Z."/>
            <person name="Li S."/>
            <person name="Li X."/>
            <person name="Zheng H."/>
            <person name="Cong L."/>
            <person name="Lin L."/>
            <person name="Yin J."/>
            <person name="Geng J."/>
            <person name="Li G."/>
            <person name="Shi J."/>
            <person name="Liu J."/>
            <person name="Lv H."/>
            <person name="Li J."/>
            <person name="Wang J."/>
            <person name="Deng Y."/>
            <person name="Ran L."/>
            <person name="Shi X."/>
            <person name="Wang X."/>
            <person name="Wu Q."/>
            <person name="Li C."/>
            <person name="Ren X."/>
            <person name="Wang J."/>
            <person name="Wang X."/>
            <person name="Li D."/>
            <person name="Liu D."/>
            <person name="Zhang X."/>
            <person name="Ji Z."/>
            <person name="Zhao W."/>
            <person name="Sun Y."/>
            <person name="Zhang Z."/>
            <person name="Bao J."/>
            <person name="Han Y."/>
            <person name="Dong L."/>
            <person name="Ji J."/>
            <person name="Chen P."/>
            <person name="Wu S."/>
            <person name="Liu J."/>
            <person name="Xiao Y."/>
            <person name="Bu D."/>
            <person name="Tan J."/>
            <person name="Yang L."/>
            <person name="Ye C."/>
            <person name="Zhang J."/>
            <person name="Xu J."/>
            <person name="Zhou Y."/>
            <person name="Yu Y."/>
            <person name="Zhang B."/>
            <person name="Zhuang S."/>
            <person name="Wei H."/>
            <person name="Liu B."/>
            <person name="Lei M."/>
            <person name="Yu H."/>
            <person name="Li Y."/>
            <person name="Xu H."/>
            <person name="Wei S."/>
            <person name="He X."/>
            <person name="Fang L."/>
            <person name="Zhang Z."/>
            <person name="Zhang Y."/>
            <person name="Huang X."/>
            <person name="Su Z."/>
            <person name="Tong W."/>
            <person name="Li J."/>
            <person name="Tong Z."/>
            <person name="Li S."/>
            <person name="Ye J."/>
            <person name="Wang L."/>
            <person name="Fang L."/>
            <person name="Lei T."/>
            <person name="Chen C."/>
            <person name="Chen H."/>
            <person name="Xu Z."/>
            <person name="Li H."/>
            <person name="Huang H."/>
            <person name="Zhang F."/>
            <person name="Xu H."/>
            <person name="Li N."/>
            <person name="Zhao C."/>
            <person name="Li S."/>
            <person name="Dong L."/>
            <person name="Huang Y."/>
            <person name="Li L."/>
            <person name="Xi Y."/>
            <person name="Qi Q."/>
            <person name="Li W."/>
            <person name="Zhang B."/>
            <person name="Hu W."/>
            <person name="Zhang Y."/>
            <person name="Tian X."/>
            <person name="Jiao Y."/>
            <person name="Liang X."/>
            <person name="Jin J."/>
            <person name="Gao L."/>
            <person name="Zheng W."/>
            <person name="Hao B."/>
            <person name="Liu S."/>
            <person name="Wang W."/>
            <person name="Yuan L."/>
            <person name="Cao M."/>
            <person name="McDermott J."/>
            <person name="Samudrala R."/>
            <person name="Wang J."/>
            <person name="Wong G.K."/>
            <person name="Yang H."/>
        </authorList>
    </citation>
    <scope>NUCLEOTIDE SEQUENCE [LARGE SCALE GENOMIC DNA]</scope>
</reference>
<evidence type="ECO:0000313" key="2">
    <source>
        <dbReference type="EMBL" id="EEE58375.1"/>
    </source>
</evidence>
<dbReference type="HOGENOM" id="CLU_2487424_0_0_1"/>
<dbReference type="Gramene" id="Os03t0164100-02">
    <property type="protein sequence ID" value="Os03t0164100-02"/>
    <property type="gene ID" value="Os03g0164100"/>
</dbReference>
<name>A0A0N7KGM7_ORYSJ</name>
<dbReference type="AlphaFoldDB" id="A0A0N7KGM7"/>
<organism evidence="2">
    <name type="scientific">Oryza sativa subsp. japonica</name>
    <name type="common">Rice</name>
    <dbReference type="NCBI Taxonomy" id="39947"/>
    <lineage>
        <taxon>Eukaryota</taxon>
        <taxon>Viridiplantae</taxon>
        <taxon>Streptophyta</taxon>
        <taxon>Embryophyta</taxon>
        <taxon>Tracheophyta</taxon>
        <taxon>Spermatophyta</taxon>
        <taxon>Magnoliopsida</taxon>
        <taxon>Liliopsida</taxon>
        <taxon>Poales</taxon>
        <taxon>Poaceae</taxon>
        <taxon>BOP clade</taxon>
        <taxon>Oryzoideae</taxon>
        <taxon>Oryzeae</taxon>
        <taxon>Oryzinae</taxon>
        <taxon>Oryza</taxon>
        <taxon>Oryza sativa</taxon>
    </lineage>
</organism>
<dbReference type="Proteomes" id="UP000059680">
    <property type="component" value="Chromosome 3"/>
</dbReference>
<protein>
    <submittedName>
        <fullName evidence="1">Os03g0164100 protein</fullName>
    </submittedName>
</protein>
<dbReference type="Proteomes" id="UP000007752">
    <property type="component" value="Chromosome 3"/>
</dbReference>
<reference evidence="3" key="1">
    <citation type="journal article" date="2005" name="Nature">
        <title>The map-based sequence of the rice genome.</title>
        <authorList>
            <consortium name="International rice genome sequencing project (IRGSP)"/>
            <person name="Matsumoto T."/>
            <person name="Wu J."/>
            <person name="Kanamori H."/>
            <person name="Katayose Y."/>
            <person name="Fujisawa M."/>
            <person name="Namiki N."/>
            <person name="Mizuno H."/>
            <person name="Yamamoto K."/>
            <person name="Antonio B.A."/>
            <person name="Baba T."/>
            <person name="Sakata K."/>
            <person name="Nagamura Y."/>
            <person name="Aoki H."/>
            <person name="Arikawa K."/>
            <person name="Arita K."/>
            <person name="Bito T."/>
            <person name="Chiden Y."/>
            <person name="Fujitsuka N."/>
            <person name="Fukunaka R."/>
            <person name="Hamada M."/>
            <person name="Harada C."/>
            <person name="Hayashi A."/>
            <person name="Hijishita S."/>
            <person name="Honda M."/>
            <person name="Hosokawa S."/>
            <person name="Ichikawa Y."/>
            <person name="Idonuma A."/>
            <person name="Iijima M."/>
            <person name="Ikeda M."/>
            <person name="Ikeno M."/>
            <person name="Ito K."/>
            <person name="Ito S."/>
            <person name="Ito T."/>
            <person name="Ito Y."/>
            <person name="Ito Y."/>
            <person name="Iwabuchi A."/>
            <person name="Kamiya K."/>
            <person name="Karasawa W."/>
            <person name="Kurita K."/>
            <person name="Katagiri S."/>
            <person name="Kikuta A."/>
            <person name="Kobayashi H."/>
            <person name="Kobayashi N."/>
            <person name="Machita K."/>
            <person name="Maehara T."/>
            <person name="Masukawa M."/>
            <person name="Mizubayashi T."/>
            <person name="Mukai Y."/>
            <person name="Nagasaki H."/>
            <person name="Nagata Y."/>
            <person name="Naito S."/>
            <person name="Nakashima M."/>
            <person name="Nakama Y."/>
            <person name="Nakamichi Y."/>
            <person name="Nakamura M."/>
            <person name="Meguro A."/>
            <person name="Negishi M."/>
            <person name="Ohta I."/>
            <person name="Ohta T."/>
            <person name="Okamoto M."/>
            <person name="Ono N."/>
            <person name="Saji S."/>
            <person name="Sakaguchi M."/>
            <person name="Sakai K."/>
            <person name="Shibata M."/>
            <person name="Shimokawa T."/>
            <person name="Song J."/>
            <person name="Takazaki Y."/>
            <person name="Terasawa K."/>
            <person name="Tsugane M."/>
            <person name="Tsuji K."/>
            <person name="Ueda S."/>
            <person name="Waki K."/>
            <person name="Yamagata H."/>
            <person name="Yamamoto M."/>
            <person name="Yamamoto S."/>
            <person name="Yamane H."/>
            <person name="Yoshiki S."/>
            <person name="Yoshihara R."/>
            <person name="Yukawa K."/>
            <person name="Zhong H."/>
            <person name="Yano M."/>
            <person name="Yuan Q."/>
            <person name="Ouyang S."/>
            <person name="Liu J."/>
            <person name="Jones K.M."/>
            <person name="Gansberger K."/>
            <person name="Moffat K."/>
            <person name="Hill J."/>
            <person name="Bera J."/>
            <person name="Fadrosh D."/>
            <person name="Jin S."/>
            <person name="Johri S."/>
            <person name="Kim M."/>
            <person name="Overton L."/>
            <person name="Reardon M."/>
            <person name="Tsitrin T."/>
            <person name="Vuong H."/>
            <person name="Weaver B."/>
            <person name="Ciecko A."/>
            <person name="Tallon L."/>
            <person name="Jackson J."/>
            <person name="Pai G."/>
            <person name="Aken S.V."/>
            <person name="Utterback T."/>
            <person name="Reidmuller S."/>
            <person name="Feldblyum T."/>
            <person name="Hsiao J."/>
            <person name="Zismann V."/>
            <person name="Iobst S."/>
            <person name="de Vazeille A.R."/>
            <person name="Buell C.R."/>
            <person name="Ying K."/>
            <person name="Li Y."/>
            <person name="Lu T."/>
            <person name="Huang Y."/>
            <person name="Zhao Q."/>
            <person name="Feng Q."/>
            <person name="Zhang L."/>
            <person name="Zhu J."/>
            <person name="Weng Q."/>
            <person name="Mu J."/>
            <person name="Lu Y."/>
            <person name="Fan D."/>
            <person name="Liu Y."/>
            <person name="Guan J."/>
            <person name="Zhang Y."/>
            <person name="Yu S."/>
            <person name="Liu X."/>
            <person name="Zhang Y."/>
            <person name="Hong G."/>
            <person name="Han B."/>
            <person name="Choisne N."/>
            <person name="Demange N."/>
            <person name="Orjeda G."/>
            <person name="Samain S."/>
            <person name="Cattolico L."/>
            <person name="Pelletier E."/>
            <person name="Couloux A."/>
            <person name="Segurens B."/>
            <person name="Wincker P."/>
            <person name="D'Hont A."/>
            <person name="Scarpelli C."/>
            <person name="Weissenbach J."/>
            <person name="Salanoubat M."/>
            <person name="Quetier F."/>
            <person name="Yu Y."/>
            <person name="Kim H.R."/>
            <person name="Rambo T."/>
            <person name="Currie J."/>
            <person name="Collura K."/>
            <person name="Luo M."/>
            <person name="Yang T."/>
            <person name="Ammiraju J.S.S."/>
            <person name="Engler F."/>
            <person name="Soderlund C."/>
            <person name="Wing R.A."/>
            <person name="Palmer L.E."/>
            <person name="de la Bastide M."/>
            <person name="Spiegel L."/>
            <person name="Nascimento L."/>
            <person name="Zutavern T."/>
            <person name="O'Shaughnessy A."/>
            <person name="Dike S."/>
            <person name="Dedhia N."/>
            <person name="Preston R."/>
            <person name="Balija V."/>
            <person name="McCombie W.R."/>
            <person name="Chow T."/>
            <person name="Chen H."/>
            <person name="Chung M."/>
            <person name="Chen C."/>
            <person name="Shaw J."/>
            <person name="Wu H."/>
            <person name="Hsiao K."/>
            <person name="Chao Y."/>
            <person name="Chu M."/>
            <person name="Cheng C."/>
            <person name="Hour A."/>
            <person name="Lee P."/>
            <person name="Lin S."/>
            <person name="Lin Y."/>
            <person name="Liou J."/>
            <person name="Liu S."/>
            <person name="Hsing Y."/>
            <person name="Raghuvanshi S."/>
            <person name="Mohanty A."/>
            <person name="Bharti A.K."/>
            <person name="Gaur A."/>
            <person name="Gupta V."/>
            <person name="Kumar D."/>
            <person name="Ravi V."/>
            <person name="Vij S."/>
            <person name="Kapur A."/>
            <person name="Khurana P."/>
            <person name="Khurana P."/>
            <person name="Khurana J.P."/>
            <person name="Tyagi A.K."/>
            <person name="Gaikwad K."/>
            <person name="Singh A."/>
            <person name="Dalal V."/>
            <person name="Srivastava S."/>
            <person name="Dixit A."/>
            <person name="Pal A.K."/>
            <person name="Ghazi I.A."/>
            <person name="Yadav M."/>
            <person name="Pandit A."/>
            <person name="Bhargava A."/>
            <person name="Sureshbabu K."/>
            <person name="Batra K."/>
            <person name="Sharma T.R."/>
            <person name="Mohapatra T."/>
            <person name="Singh N.K."/>
            <person name="Messing J."/>
            <person name="Nelson A.B."/>
            <person name="Fuks G."/>
            <person name="Kavchok S."/>
            <person name="Keizer G."/>
            <person name="Linton E."/>
            <person name="Llaca V."/>
            <person name="Song R."/>
            <person name="Tanyolac B."/>
            <person name="Young S."/>
            <person name="Ho-Il K."/>
            <person name="Hahn J.H."/>
            <person name="Sangsakoo G."/>
            <person name="Vanavichit A."/>
            <person name="de Mattos Luiz.A.T."/>
            <person name="Zimmer P.D."/>
            <person name="Malone G."/>
            <person name="Dellagostin O."/>
            <person name="de Oliveira A.C."/>
            <person name="Bevan M."/>
            <person name="Bancroft I."/>
            <person name="Minx P."/>
            <person name="Cordum H."/>
            <person name="Wilson R."/>
            <person name="Cheng Z."/>
            <person name="Jin W."/>
            <person name="Jiang J."/>
            <person name="Leong S.A."/>
            <person name="Iwama H."/>
            <person name="Gojobori T."/>
            <person name="Itoh T."/>
            <person name="Niimura Y."/>
            <person name="Fujii Y."/>
            <person name="Habara T."/>
            <person name="Sakai H."/>
            <person name="Sato Y."/>
            <person name="Wilson G."/>
            <person name="Kumar K."/>
            <person name="McCouch S."/>
            <person name="Juretic N."/>
            <person name="Hoen D."/>
            <person name="Wright S."/>
            <person name="Bruskiewich R."/>
            <person name="Bureau T."/>
            <person name="Miyao A."/>
            <person name="Hirochika H."/>
            <person name="Nishikawa T."/>
            <person name="Kadowaki K."/>
            <person name="Sugiura M."/>
            <person name="Burr B."/>
            <person name="Sasaki T."/>
        </authorList>
    </citation>
    <scope>NUCLEOTIDE SEQUENCE [LARGE SCALE GENOMIC DNA]</scope>
    <source>
        <strain evidence="3">cv. Nipponbare</strain>
    </source>
</reference>
<dbReference type="KEGG" id="dosa:Os03g0164100"/>
<dbReference type="PaxDb" id="39947-Q0DUW4"/>